<keyword evidence="6 8" id="KW-0408">Iron</keyword>
<dbReference type="GO" id="GO:0016705">
    <property type="term" value="F:oxidoreductase activity, acting on paired donors, with incorporation or reduction of molecular oxygen"/>
    <property type="evidence" value="ECO:0007669"/>
    <property type="project" value="InterPro"/>
</dbReference>
<dbReference type="PANTHER" id="PTHR24305">
    <property type="entry name" value="CYTOCHROME P450"/>
    <property type="match status" value="1"/>
</dbReference>
<proteinExistence type="inferred from homology"/>
<dbReference type="PRINTS" id="PR00463">
    <property type="entry name" value="EP450I"/>
</dbReference>
<comment type="similarity">
    <text evidence="3">Belongs to the cytochrome P450 family.</text>
</comment>
<dbReference type="InterPro" id="IPR050121">
    <property type="entry name" value="Cytochrome_P450_monoxygenase"/>
</dbReference>
<comment type="caution">
    <text evidence="9">The sequence shown here is derived from an EMBL/GenBank/DDBJ whole genome shotgun (WGS) entry which is preliminary data.</text>
</comment>
<accession>A0AAD5V3C3</accession>
<evidence type="ECO:0000313" key="9">
    <source>
        <dbReference type="EMBL" id="KAJ3485004.1"/>
    </source>
</evidence>
<dbReference type="EMBL" id="JANAWD010000168">
    <property type="protein sequence ID" value="KAJ3485004.1"/>
    <property type="molecule type" value="Genomic_DNA"/>
</dbReference>
<evidence type="ECO:0000256" key="7">
    <source>
        <dbReference type="ARBA" id="ARBA00023033"/>
    </source>
</evidence>
<evidence type="ECO:0000256" key="6">
    <source>
        <dbReference type="ARBA" id="ARBA00023004"/>
    </source>
</evidence>
<evidence type="ECO:0000256" key="4">
    <source>
        <dbReference type="ARBA" id="ARBA00022723"/>
    </source>
</evidence>
<dbReference type="Proteomes" id="UP001212997">
    <property type="component" value="Unassembled WGS sequence"/>
</dbReference>
<gene>
    <name evidence="9" type="ORF">NLI96_g5264</name>
</gene>
<dbReference type="AlphaFoldDB" id="A0AAD5V3C3"/>
<reference evidence="9" key="1">
    <citation type="submission" date="2022-07" db="EMBL/GenBank/DDBJ databases">
        <title>Genome Sequence of Physisporinus lineatus.</title>
        <authorList>
            <person name="Buettner E."/>
        </authorList>
    </citation>
    <scope>NUCLEOTIDE SEQUENCE</scope>
    <source>
        <strain evidence="9">VT162</strain>
    </source>
</reference>
<sequence length="556" mass="60896">MAAPALLQPIAQADPRLLAIAGGVTSCIYVHKHPLRGDVGLVLEFALGTIMYAYHRSIVGTGVGAALRFAFSIISYHYLALAVATILWRISPFHPLAKFPGPFINKITSLKLLFMVWSGKRHLVVYGLHQKYGKMVRTGPNTLSFNSYAAIGPIYSSSNAFSKSKAYVPGKINGDGLFFIQPRDVHGVRRKHWAPAFTASCIASYKPIVEKRTNQLMAVIAQRTGGPHGSVNLSEAIQHWSYDVMGELTFGGANRLELMKDNDIGNYVESGQTATVAFETLGEVPALFDILWYFPVTKTIALLDNLAGKLLVHRQNGNGGRTGDLASYLLGEHDPSLPKLSQDDLRMDALFAIQAGSDTTSGVLTFVFYFLLTNPEAYERLRAELDEAFPDYDAPLNLEKLTNLPYLNGVVDESLRLGTPFPGLPRVVPEGGSVLDGVFVPEGTIIGVPAYTQEIHPDNFWPEPEAFKPERWLPGGLGPGSRARRGAIMSFSFGPFGCLGKTLAVQEMRVVTAKALLTYDLKLAPDFDNDAFVHGIQNMRTTIFKYPINVVATPRH</sequence>
<dbReference type="PRINTS" id="PR00385">
    <property type="entry name" value="P450"/>
</dbReference>
<evidence type="ECO:0008006" key="11">
    <source>
        <dbReference type="Google" id="ProtNLM"/>
    </source>
</evidence>
<evidence type="ECO:0000256" key="2">
    <source>
        <dbReference type="ARBA" id="ARBA00005179"/>
    </source>
</evidence>
<protein>
    <recommendedName>
        <fullName evidence="11">Cytochrome P450</fullName>
    </recommendedName>
</protein>
<keyword evidence="8" id="KW-0349">Heme</keyword>
<keyword evidence="4 8" id="KW-0479">Metal-binding</keyword>
<keyword evidence="5" id="KW-0560">Oxidoreductase</keyword>
<comment type="pathway">
    <text evidence="2">Secondary metabolite biosynthesis.</text>
</comment>
<evidence type="ECO:0000256" key="3">
    <source>
        <dbReference type="ARBA" id="ARBA00010617"/>
    </source>
</evidence>
<dbReference type="InterPro" id="IPR036396">
    <property type="entry name" value="Cyt_P450_sf"/>
</dbReference>
<evidence type="ECO:0000313" key="10">
    <source>
        <dbReference type="Proteomes" id="UP001212997"/>
    </source>
</evidence>
<dbReference type="Gene3D" id="1.10.630.10">
    <property type="entry name" value="Cytochrome P450"/>
    <property type="match status" value="1"/>
</dbReference>
<dbReference type="PANTHER" id="PTHR24305:SF187">
    <property type="entry name" value="P450, PUTATIVE (EUROFUNG)-RELATED"/>
    <property type="match status" value="1"/>
</dbReference>
<dbReference type="InterPro" id="IPR002401">
    <property type="entry name" value="Cyt_P450_E_grp-I"/>
</dbReference>
<dbReference type="GO" id="GO:0004497">
    <property type="term" value="F:monooxygenase activity"/>
    <property type="evidence" value="ECO:0007669"/>
    <property type="project" value="UniProtKB-KW"/>
</dbReference>
<comment type="cofactor">
    <cofactor evidence="1 8">
        <name>heme</name>
        <dbReference type="ChEBI" id="CHEBI:30413"/>
    </cofactor>
</comment>
<organism evidence="9 10">
    <name type="scientific">Meripilus lineatus</name>
    <dbReference type="NCBI Taxonomy" id="2056292"/>
    <lineage>
        <taxon>Eukaryota</taxon>
        <taxon>Fungi</taxon>
        <taxon>Dikarya</taxon>
        <taxon>Basidiomycota</taxon>
        <taxon>Agaricomycotina</taxon>
        <taxon>Agaricomycetes</taxon>
        <taxon>Polyporales</taxon>
        <taxon>Meripilaceae</taxon>
        <taxon>Meripilus</taxon>
    </lineage>
</organism>
<evidence type="ECO:0000256" key="1">
    <source>
        <dbReference type="ARBA" id="ARBA00001971"/>
    </source>
</evidence>
<dbReference type="Pfam" id="PF00067">
    <property type="entry name" value="p450"/>
    <property type="match status" value="1"/>
</dbReference>
<evidence type="ECO:0000256" key="8">
    <source>
        <dbReference type="PIRSR" id="PIRSR602401-1"/>
    </source>
</evidence>
<dbReference type="InterPro" id="IPR001128">
    <property type="entry name" value="Cyt_P450"/>
</dbReference>
<feature type="binding site" description="axial binding residue" evidence="8">
    <location>
        <position position="498"/>
    </location>
    <ligand>
        <name>heme</name>
        <dbReference type="ChEBI" id="CHEBI:30413"/>
    </ligand>
    <ligandPart>
        <name>Fe</name>
        <dbReference type="ChEBI" id="CHEBI:18248"/>
    </ligandPart>
</feature>
<dbReference type="GO" id="GO:0005506">
    <property type="term" value="F:iron ion binding"/>
    <property type="evidence" value="ECO:0007669"/>
    <property type="project" value="InterPro"/>
</dbReference>
<dbReference type="SUPFAM" id="SSF48264">
    <property type="entry name" value="Cytochrome P450"/>
    <property type="match status" value="1"/>
</dbReference>
<evidence type="ECO:0000256" key="5">
    <source>
        <dbReference type="ARBA" id="ARBA00023002"/>
    </source>
</evidence>
<keyword evidence="7" id="KW-0503">Monooxygenase</keyword>
<name>A0AAD5V3C3_9APHY</name>
<dbReference type="GO" id="GO:0020037">
    <property type="term" value="F:heme binding"/>
    <property type="evidence" value="ECO:0007669"/>
    <property type="project" value="InterPro"/>
</dbReference>
<keyword evidence="10" id="KW-1185">Reference proteome</keyword>